<protein>
    <recommendedName>
        <fullName evidence="9">Misato Segment II tubulin-like domain-containing protein</fullName>
    </recommendedName>
</protein>
<dbReference type="GeneID" id="8243515"/>
<evidence type="ECO:0000313" key="7">
    <source>
        <dbReference type="EMBL" id="ACO63486.1"/>
    </source>
</evidence>
<feature type="compositionally biased region" description="Basic and acidic residues" evidence="4">
    <location>
        <begin position="510"/>
        <end position="519"/>
    </location>
</feature>
<reference evidence="7 8" key="1">
    <citation type="journal article" date="2009" name="Science">
        <title>Green evolution and dynamic adaptations revealed by genomes of the marine picoeukaryotes Micromonas.</title>
        <authorList>
            <person name="Worden A.Z."/>
            <person name="Lee J.H."/>
            <person name="Mock T."/>
            <person name="Rouze P."/>
            <person name="Simmons M.P."/>
            <person name="Aerts A.L."/>
            <person name="Allen A.E."/>
            <person name="Cuvelier M.L."/>
            <person name="Derelle E."/>
            <person name="Everett M.V."/>
            <person name="Foulon E."/>
            <person name="Grimwood J."/>
            <person name="Gundlach H."/>
            <person name="Henrissat B."/>
            <person name="Napoli C."/>
            <person name="McDonald S.M."/>
            <person name="Parker M.S."/>
            <person name="Rombauts S."/>
            <person name="Salamov A."/>
            <person name="Von Dassow P."/>
            <person name="Badger J.H."/>
            <person name="Coutinho P.M."/>
            <person name="Demir E."/>
            <person name="Dubchak I."/>
            <person name="Gentemann C."/>
            <person name="Eikrem W."/>
            <person name="Gready J.E."/>
            <person name="John U."/>
            <person name="Lanier W."/>
            <person name="Lindquist E.A."/>
            <person name="Lucas S."/>
            <person name="Mayer K.F."/>
            <person name="Moreau H."/>
            <person name="Not F."/>
            <person name="Otillar R."/>
            <person name="Panaud O."/>
            <person name="Pangilinan J."/>
            <person name="Paulsen I."/>
            <person name="Piegu B."/>
            <person name="Poliakov A."/>
            <person name="Robbens S."/>
            <person name="Schmutz J."/>
            <person name="Toulza E."/>
            <person name="Wyss T."/>
            <person name="Zelensky A."/>
            <person name="Zhou K."/>
            <person name="Armbrust E.V."/>
            <person name="Bhattacharya D."/>
            <person name="Goodenough U.W."/>
            <person name="Van de Peer Y."/>
            <person name="Grigoriev I.V."/>
        </authorList>
    </citation>
    <scope>NUCLEOTIDE SEQUENCE [LARGE SCALE GENOMIC DNA]</scope>
    <source>
        <strain evidence="8">RCC299 / NOUM17</strain>
    </source>
</reference>
<dbReference type="eggNOG" id="KOG2530">
    <property type="taxonomic scope" value="Eukaryota"/>
</dbReference>
<dbReference type="OMA" id="TIQVGEF"/>
<dbReference type="PANTHER" id="PTHR13391:SF0">
    <property type="entry name" value="PROTEIN MISATO HOMOLOG 1"/>
    <property type="match status" value="1"/>
</dbReference>
<dbReference type="FunCoup" id="C1E6S6">
    <property type="interactions" value="1128"/>
</dbReference>
<organism evidence="7 8">
    <name type="scientific">Micromonas commoda (strain RCC299 / NOUM17 / CCMP2709)</name>
    <name type="common">Picoplanktonic green alga</name>
    <dbReference type="NCBI Taxonomy" id="296587"/>
    <lineage>
        <taxon>Eukaryota</taxon>
        <taxon>Viridiplantae</taxon>
        <taxon>Chlorophyta</taxon>
        <taxon>Mamiellophyceae</taxon>
        <taxon>Mamiellales</taxon>
        <taxon>Mamiellaceae</taxon>
        <taxon>Micromonas</taxon>
    </lineage>
</organism>
<evidence type="ECO:0000256" key="4">
    <source>
        <dbReference type="SAM" id="MobiDB-lite"/>
    </source>
</evidence>
<dbReference type="AlphaFoldDB" id="C1E6S6"/>
<dbReference type="KEGG" id="mis:MICPUN_58761"/>
<dbReference type="Pfam" id="PF14881">
    <property type="entry name" value="Tubulin_3"/>
    <property type="match status" value="1"/>
</dbReference>
<evidence type="ECO:0008006" key="9">
    <source>
        <dbReference type="Google" id="ProtNLM"/>
    </source>
</evidence>
<dbReference type="EMBL" id="CP001326">
    <property type="protein sequence ID" value="ACO63486.1"/>
    <property type="molecule type" value="Genomic_DNA"/>
</dbReference>
<dbReference type="InterPro" id="IPR019605">
    <property type="entry name" value="Misato_II_tubulin-like"/>
</dbReference>
<dbReference type="Pfam" id="PF10644">
    <property type="entry name" value="Misat_Tub_SegII"/>
    <property type="match status" value="2"/>
</dbReference>
<evidence type="ECO:0000259" key="6">
    <source>
        <dbReference type="Pfam" id="PF14881"/>
    </source>
</evidence>
<evidence type="ECO:0000256" key="3">
    <source>
        <dbReference type="ARBA" id="ARBA00023128"/>
    </source>
</evidence>
<keyword evidence="8" id="KW-1185">Reference proteome</keyword>
<comment type="subcellular location">
    <subcellularLocation>
        <location evidence="1">Mitochondrion</location>
    </subcellularLocation>
</comment>
<dbReference type="OrthoDB" id="511203at2759"/>
<dbReference type="GO" id="GO:0005739">
    <property type="term" value="C:mitochondrion"/>
    <property type="evidence" value="ECO:0007669"/>
    <property type="project" value="UniProtKB-SubCell"/>
</dbReference>
<dbReference type="Proteomes" id="UP000002009">
    <property type="component" value="Chromosome 5"/>
</dbReference>
<gene>
    <name evidence="7" type="ORF">MICPUN_58761</name>
</gene>
<dbReference type="InterPro" id="IPR029209">
    <property type="entry name" value="DML1/Misato_tubulin"/>
</dbReference>
<feature type="domain" description="Misato Segment II tubulin-like" evidence="5">
    <location>
        <begin position="7"/>
        <end position="29"/>
    </location>
</feature>
<dbReference type="STRING" id="296587.C1E6S6"/>
<feature type="region of interest" description="Disordered" evidence="4">
    <location>
        <begin position="506"/>
        <end position="531"/>
    </location>
</feature>
<feature type="compositionally biased region" description="Acidic residues" evidence="4">
    <location>
        <begin position="717"/>
        <end position="731"/>
    </location>
</feature>
<dbReference type="Gene3D" id="3.40.50.1440">
    <property type="entry name" value="Tubulin/FtsZ, GTPase domain"/>
    <property type="match status" value="1"/>
</dbReference>
<evidence type="ECO:0000256" key="1">
    <source>
        <dbReference type="ARBA" id="ARBA00004173"/>
    </source>
</evidence>
<dbReference type="GO" id="GO:0007005">
    <property type="term" value="P:mitochondrion organization"/>
    <property type="evidence" value="ECO:0007669"/>
    <property type="project" value="InterPro"/>
</dbReference>
<dbReference type="PANTHER" id="PTHR13391">
    <property type="entry name" value="MITOCHONDRIAL DISTRIBUTION REGULATOR MISATO"/>
    <property type="match status" value="1"/>
</dbReference>
<dbReference type="RefSeq" id="XP_002502228.1">
    <property type="nucleotide sequence ID" value="XM_002502182.1"/>
</dbReference>
<evidence type="ECO:0000313" key="8">
    <source>
        <dbReference type="Proteomes" id="UP000002009"/>
    </source>
</evidence>
<name>C1E6S6_MICCC</name>
<feature type="region of interest" description="Disordered" evidence="4">
    <location>
        <begin position="170"/>
        <end position="217"/>
    </location>
</feature>
<proteinExistence type="inferred from homology"/>
<feature type="compositionally biased region" description="Acidic residues" evidence="4">
    <location>
        <begin position="170"/>
        <end position="183"/>
    </location>
</feature>
<comment type="similarity">
    <text evidence="2">Belongs to the misato family.</text>
</comment>
<dbReference type="InterPro" id="IPR036525">
    <property type="entry name" value="Tubulin/FtsZ_GTPase_sf"/>
</dbReference>
<feature type="region of interest" description="Disordered" evidence="4">
    <location>
        <begin position="710"/>
        <end position="731"/>
    </location>
</feature>
<feature type="region of interest" description="Disordered" evidence="4">
    <location>
        <begin position="36"/>
        <end position="75"/>
    </location>
</feature>
<evidence type="ECO:0000256" key="2">
    <source>
        <dbReference type="ARBA" id="ARBA00008507"/>
    </source>
</evidence>
<feature type="domain" description="DML1/Misato tubulin" evidence="6">
    <location>
        <begin position="275"/>
        <end position="464"/>
    </location>
</feature>
<keyword evidence="3" id="KW-0496">Mitochondrion</keyword>
<dbReference type="InterPro" id="IPR049942">
    <property type="entry name" value="DML1/Misato"/>
</dbReference>
<evidence type="ECO:0000259" key="5">
    <source>
        <dbReference type="Pfam" id="PF10644"/>
    </source>
</evidence>
<accession>C1E6S6</accession>
<dbReference type="SUPFAM" id="SSF52490">
    <property type="entry name" value="Tubulin nucleotide-binding domain-like"/>
    <property type="match status" value="1"/>
</dbReference>
<dbReference type="InParanoid" id="C1E6S6"/>
<sequence length="731" mass="78611">MGSRLGEVITLQFGGYANWTGAHFWNFQVRRPFASHPAAASPGKRSDGTLDRSLTFPPLPTPQDEAQGLAEGEDDSSRLYSAIDSGVLYRVGETARGVPTYVPRVVCFDLGGTMGGVRRAGHLYGDDDVAAGADGNLPPITSWDGGHAVFRQERAHKSAFLRNLEEDALVDALDGDDDEEEEDPERRMDTDDSEDEDEDGARRSKWGGSTKRSRNGGDVDAIAALRAKMTAQLQVAGVTDKRRGRGDDENRRAAALEDENRRAAALEASASTLAADARSWTDFCKACLHPRSSVTLPGLWSGVDAFAGFGEGVELYRSDERREEARDAVRYWAEECDRLRGFQVFAEDLSGFGGVAATVTEEIRDEYGGAPTVLFSLRPPNGPNTPNSSVQYRTRLGLLNDAMASAVLAPNCDAYVPVACPNAKSVRAAGLPGYDVESGVESDGRFAASALKAAAIDTATLTWRTRDDGRGGWCVGGTGMREVAAHLSARTGGPFAAMTATTPCVPIDDYDSRERRREGPNPGEPNRSDSLLATRVRGAFDEAARREDVTRARAVLSRQVYYTPGCCDEDALEPVAEVYSARGWRVRMGSDDEGGPTTAATPHRTREALDRALAREAYRAPRLRFASVAPLPLPLPFPRVFRPDGGENPRECGAMTRLVATASYGRVLSEMNARWRRAVRGGAGKATVASWGYDGADVDDVGESLASAAGALADGSDAGDDFEFDDVDDDE</sequence>
<feature type="domain" description="Misato Segment II tubulin-like" evidence="5">
    <location>
        <begin position="76"/>
        <end position="165"/>
    </location>
</feature>